<dbReference type="EMBL" id="AP019695">
    <property type="protein sequence ID" value="BBK23378.1"/>
    <property type="molecule type" value="Genomic_DNA"/>
</dbReference>
<reference evidence="4" key="1">
    <citation type="submission" date="2019-05" db="EMBL/GenBank/DDBJ databases">
        <title>Complete genome sequencing of Absiella argi strain JCM 30884.</title>
        <authorList>
            <person name="Sakamoto M."/>
            <person name="Murakami T."/>
            <person name="Mori H."/>
        </authorList>
    </citation>
    <scope>NUCLEOTIDE SEQUENCE [LARGE SCALE GENOMIC DNA]</scope>
    <source>
        <strain evidence="4">JCM 30884</strain>
    </source>
</reference>
<evidence type="ECO:0000313" key="4">
    <source>
        <dbReference type="Proteomes" id="UP000464754"/>
    </source>
</evidence>
<dbReference type="GO" id="GO:0003677">
    <property type="term" value="F:DNA binding"/>
    <property type="evidence" value="ECO:0007669"/>
    <property type="project" value="UniProtKB-UniRule"/>
</dbReference>
<keyword evidence="1" id="KW-0238">DNA-binding</keyword>
<keyword evidence="4" id="KW-1185">Reference proteome</keyword>
<dbReference type="InterPro" id="IPR037914">
    <property type="entry name" value="SpoVT-AbrB_sf"/>
</dbReference>
<dbReference type="InterPro" id="IPR007159">
    <property type="entry name" value="SpoVT-AbrB_dom"/>
</dbReference>
<protein>
    <submittedName>
        <fullName evidence="3">Stage V sporulation protein T</fullName>
    </submittedName>
</protein>
<proteinExistence type="predicted"/>
<dbReference type="SMART" id="SM00966">
    <property type="entry name" value="SpoVT_AbrB"/>
    <property type="match status" value="1"/>
</dbReference>
<accession>A0A6N4TKM9</accession>
<organism evidence="3 4">
    <name type="scientific">Amedibacterium intestinale</name>
    <dbReference type="NCBI Taxonomy" id="2583452"/>
    <lineage>
        <taxon>Bacteria</taxon>
        <taxon>Bacillati</taxon>
        <taxon>Bacillota</taxon>
        <taxon>Erysipelotrichia</taxon>
        <taxon>Erysipelotrichales</taxon>
        <taxon>Erysipelotrichaceae</taxon>
        <taxon>Amedibacterium</taxon>
    </lineage>
</organism>
<evidence type="ECO:0000313" key="3">
    <source>
        <dbReference type="EMBL" id="BBK23378.1"/>
    </source>
</evidence>
<dbReference type="PROSITE" id="PS51740">
    <property type="entry name" value="SPOVT_ABRB"/>
    <property type="match status" value="1"/>
</dbReference>
<dbReference type="AlphaFoldDB" id="A0A6N4TKM9"/>
<feature type="domain" description="SpoVT-AbrB" evidence="2">
    <location>
        <begin position="5"/>
        <end position="50"/>
    </location>
</feature>
<dbReference type="Gene3D" id="2.10.260.10">
    <property type="match status" value="1"/>
</dbReference>
<dbReference type="RefSeq" id="WP_163052300.1">
    <property type="nucleotide sequence ID" value="NZ_AP019695.1"/>
</dbReference>
<dbReference type="Proteomes" id="UP000464754">
    <property type="component" value="Chromosome"/>
</dbReference>
<dbReference type="KEGG" id="aarg:Aargi30884_22810"/>
<dbReference type="NCBIfam" id="TIGR01439">
    <property type="entry name" value="lp_hng_hel_AbrB"/>
    <property type="match status" value="1"/>
</dbReference>
<dbReference type="PANTHER" id="PTHR36432:SF1">
    <property type="entry name" value="STAGE V SPORULATION PROTEIN T"/>
    <property type="match status" value="1"/>
</dbReference>
<dbReference type="Pfam" id="PF04014">
    <property type="entry name" value="MazE_antitoxin"/>
    <property type="match status" value="1"/>
</dbReference>
<gene>
    <name evidence="3" type="primary">spoVT</name>
    <name evidence="3" type="ORF">Aargi30884_22810</name>
</gene>
<sequence length="164" mass="19298">MKATGIVRRLDDLGRLVIPKEIRKKYRLKEGDSIEFYTDSDRIIIQKHDHLSAHAEEIEIMCETLHAMYQNTVFFIQDSLLEQKGIQLKEMFMQKCHVHRMISFENEQVYKDSQEKYGGLIYPITSCGDWYGAFVILLDKKTLTTEELYAVEAFTQLLSRQQLQ</sequence>
<evidence type="ECO:0000259" key="2">
    <source>
        <dbReference type="PROSITE" id="PS51740"/>
    </source>
</evidence>
<dbReference type="PANTHER" id="PTHR36432">
    <property type="match status" value="1"/>
</dbReference>
<dbReference type="SUPFAM" id="SSF89447">
    <property type="entry name" value="AbrB/MazE/MraZ-like"/>
    <property type="match status" value="1"/>
</dbReference>
<evidence type="ECO:0000256" key="1">
    <source>
        <dbReference type="PROSITE-ProRule" id="PRU01076"/>
    </source>
</evidence>
<dbReference type="InterPro" id="IPR052731">
    <property type="entry name" value="B_subtilis_Trans_State_Reg"/>
</dbReference>
<name>A0A6N4TKM9_9FIRM</name>